<protein>
    <recommendedName>
        <fullName evidence="3">Nicotinate-nucleotide adenylyltransferase</fullName>
    </recommendedName>
</protein>
<gene>
    <name evidence="1" type="ORF">TSACC_175</name>
</gene>
<evidence type="ECO:0008006" key="3">
    <source>
        <dbReference type="Google" id="ProtNLM"/>
    </source>
</evidence>
<comment type="caution">
    <text evidence="1">The sequence shown here is derived from an EMBL/GenBank/DDBJ whole genome shotgun (WGS) entry which is preliminary data.</text>
</comment>
<reference evidence="2" key="1">
    <citation type="journal article" date="2017" name="Genome Announc.">
        <title>Draft Genome Sequence of Terrimicrobium sacchariphilum NM-5T, a Facultative Anaerobic Soil Bacterium of the Class Spartobacteria.</title>
        <authorList>
            <person name="Qiu Y.L."/>
            <person name="Tourlousse D.M."/>
            <person name="Matsuura N."/>
            <person name="Ohashi A."/>
            <person name="Sekiguchi Y."/>
        </authorList>
    </citation>
    <scope>NUCLEOTIDE SEQUENCE [LARGE SCALE GENOMIC DNA]</scope>
    <source>
        <strain evidence="2">NM-5</strain>
    </source>
</reference>
<dbReference type="Proteomes" id="UP000076023">
    <property type="component" value="Unassembled WGS sequence"/>
</dbReference>
<dbReference type="AlphaFoldDB" id="A0A146G3Y5"/>
<evidence type="ECO:0000313" key="1">
    <source>
        <dbReference type="EMBL" id="GAT31526.1"/>
    </source>
</evidence>
<dbReference type="EMBL" id="BDCO01000001">
    <property type="protein sequence ID" value="GAT31526.1"/>
    <property type="molecule type" value="Genomic_DNA"/>
</dbReference>
<keyword evidence="2" id="KW-1185">Reference proteome</keyword>
<dbReference type="STRING" id="690879.TSACC_175"/>
<organism evidence="1 2">
    <name type="scientific">Terrimicrobium sacchariphilum</name>
    <dbReference type="NCBI Taxonomy" id="690879"/>
    <lineage>
        <taxon>Bacteria</taxon>
        <taxon>Pseudomonadati</taxon>
        <taxon>Verrucomicrobiota</taxon>
        <taxon>Terrimicrobiia</taxon>
        <taxon>Terrimicrobiales</taxon>
        <taxon>Terrimicrobiaceae</taxon>
        <taxon>Terrimicrobium</taxon>
    </lineage>
</organism>
<accession>A0A146G3Y5</accession>
<proteinExistence type="predicted"/>
<dbReference type="RefSeq" id="WP_075077420.1">
    <property type="nucleotide sequence ID" value="NZ_BDCO01000001.1"/>
</dbReference>
<sequence>MIPAEPFDRQVSKKAFKINRDPALYGSFAEIGAGQEVARQFFTVGGAAGTVAKTMSAYDMTFSDSIYGYSGRYVSEARLNSMLEHEFELLIERLDAKVGSERTFFAFADTVAARSFRRHDESHGWMGIRFQSRPRQPTNDIILHVRMLDPHNLEQQEALGIVGVNLIHGAFYLRDNPEAFLRSLLDDLEPGRIEIDMIRFSGPDFVEIDNRIMALQLVALGLTDAALFRADGEVVSPADAFYKKPLLVERGSFRPVTLVTNDMLDCARSMFLREETVKNEEPEILMEITMKNLLSSGELDLRDFLNRVDMLRTIGRTVLISKYGEYYRLVNYLTRYTDRMIGLPLGIPALVEIFEEQYYRDLEGGILEGLGRLFKKGVKLYVYPFIGQSGELVTADNFLTPDNLGHLYNHLITNGFIEAIEGYQQDYLKIRSSEVLAKIRAGDSQWEKSVSPEVASIIRDRRLFGFSETPTAETAGVA</sequence>
<dbReference type="InParanoid" id="A0A146G3Y5"/>
<name>A0A146G3Y5_TERSA</name>
<evidence type="ECO:0000313" key="2">
    <source>
        <dbReference type="Proteomes" id="UP000076023"/>
    </source>
</evidence>
<dbReference type="OrthoDB" id="179386at2"/>